<sequence length="160" mass="17909">MVISHSTVTEIDEQTLRGLPIGYYGRADDLSVVPRMLGDWNIRTVGDTRSPGNGYIVAVPSNSRTRLIYTEGRITWLVALGFDRALAERYLKASAVVSRKWDHEVALFVLNNIKIDGFVLDTMLYSNNPKKVGEQYDIYTRSSRGKVLAGCQILKNLLAT</sequence>
<accession>A0AB39CD87</accession>
<organism evidence="1">
    <name type="scientific">Pseudomonas phage RVTF4</name>
    <dbReference type="NCBI Taxonomy" id="3236931"/>
    <lineage>
        <taxon>Viruses</taxon>
    </lineage>
</organism>
<evidence type="ECO:0000313" key="1">
    <source>
        <dbReference type="EMBL" id="XDJ14888.1"/>
    </source>
</evidence>
<name>A0AB39CD87_9VIRU</name>
<reference evidence="1" key="1">
    <citation type="submission" date="2024-07" db="EMBL/GenBank/DDBJ databases">
        <authorList>
            <person name="Bringhurst R.M."/>
            <person name="Homer T.E."/>
        </authorList>
    </citation>
    <scope>NUCLEOTIDE SEQUENCE</scope>
</reference>
<proteinExistence type="predicted"/>
<protein>
    <submittedName>
        <fullName evidence="1">Uncharacterized protein</fullName>
    </submittedName>
</protein>
<dbReference type="EMBL" id="PQ015378">
    <property type="protein sequence ID" value="XDJ14888.1"/>
    <property type="molecule type" value="Genomic_DNA"/>
</dbReference>